<organism evidence="2 3">
    <name type="scientific">Nocardia ninae NBRC 108245</name>
    <dbReference type="NCBI Taxonomy" id="1210091"/>
    <lineage>
        <taxon>Bacteria</taxon>
        <taxon>Bacillati</taxon>
        <taxon>Actinomycetota</taxon>
        <taxon>Actinomycetes</taxon>
        <taxon>Mycobacteriales</taxon>
        <taxon>Nocardiaceae</taxon>
        <taxon>Nocardia</taxon>
    </lineage>
</organism>
<comment type="caution">
    <text evidence="2">The sequence shown here is derived from an EMBL/GenBank/DDBJ whole genome shotgun (WGS) entry which is preliminary data.</text>
</comment>
<keyword evidence="1" id="KW-0812">Transmembrane</keyword>
<dbReference type="OrthoDB" id="4556481at2"/>
<sequence>MFDSRNIGSGGLSTDALGGLLDVGSAPVAFGYYERNEVAVATGVEWNTRSRTAPIGWWNRHRQVQAGFGMALVMTLAFVPAVQNAILTVLTHAA</sequence>
<gene>
    <name evidence="2" type="ORF">NN4_13780</name>
</gene>
<accession>A0A511M8D4</accession>
<dbReference type="EMBL" id="BJXA01000005">
    <property type="protein sequence ID" value="GEM36859.1"/>
    <property type="molecule type" value="Genomic_DNA"/>
</dbReference>
<keyword evidence="1" id="KW-1133">Transmembrane helix</keyword>
<evidence type="ECO:0000313" key="3">
    <source>
        <dbReference type="Proteomes" id="UP000321424"/>
    </source>
</evidence>
<name>A0A511M8D4_9NOCA</name>
<dbReference type="AlphaFoldDB" id="A0A511M8D4"/>
<keyword evidence="1" id="KW-0472">Membrane</keyword>
<keyword evidence="3" id="KW-1185">Reference proteome</keyword>
<evidence type="ECO:0000256" key="1">
    <source>
        <dbReference type="SAM" id="Phobius"/>
    </source>
</evidence>
<feature type="transmembrane region" description="Helical" evidence="1">
    <location>
        <begin position="68"/>
        <end position="90"/>
    </location>
</feature>
<protein>
    <submittedName>
        <fullName evidence="2">Uncharacterized protein</fullName>
    </submittedName>
</protein>
<reference evidence="2 3" key="1">
    <citation type="submission" date="2019-07" db="EMBL/GenBank/DDBJ databases">
        <title>Whole genome shotgun sequence of Nocardia ninae NBRC 108245.</title>
        <authorList>
            <person name="Hosoyama A."/>
            <person name="Uohara A."/>
            <person name="Ohji S."/>
            <person name="Ichikawa N."/>
        </authorList>
    </citation>
    <scope>NUCLEOTIDE SEQUENCE [LARGE SCALE GENOMIC DNA]</scope>
    <source>
        <strain evidence="2 3">NBRC 108245</strain>
    </source>
</reference>
<dbReference type="Proteomes" id="UP000321424">
    <property type="component" value="Unassembled WGS sequence"/>
</dbReference>
<evidence type="ECO:0000313" key="2">
    <source>
        <dbReference type="EMBL" id="GEM36859.1"/>
    </source>
</evidence>
<dbReference type="RefSeq" id="WP_147129090.1">
    <property type="nucleotide sequence ID" value="NZ_BJXA01000005.1"/>
</dbReference>
<proteinExistence type="predicted"/>